<dbReference type="PANTHER" id="PTHR37526:SF1">
    <property type="entry name" value="PROTEIN TUSB"/>
    <property type="match status" value="1"/>
</dbReference>
<accession>A0A9X3CFV7</accession>
<dbReference type="InterPro" id="IPR007215">
    <property type="entry name" value="Sulphur_relay_TusB/DsrH"/>
</dbReference>
<dbReference type="GO" id="GO:0002143">
    <property type="term" value="P:tRNA wobble position uridine thiolation"/>
    <property type="evidence" value="ECO:0007669"/>
    <property type="project" value="InterPro"/>
</dbReference>
<dbReference type="InterPro" id="IPR027396">
    <property type="entry name" value="DsrEFH-like"/>
</dbReference>
<organism evidence="1 2">
    <name type="scientific">Vibrio paucivorans</name>
    <dbReference type="NCBI Taxonomy" id="2829489"/>
    <lineage>
        <taxon>Bacteria</taxon>
        <taxon>Pseudomonadati</taxon>
        <taxon>Pseudomonadota</taxon>
        <taxon>Gammaproteobacteria</taxon>
        <taxon>Vibrionales</taxon>
        <taxon>Vibrionaceae</taxon>
        <taxon>Vibrio</taxon>
    </lineage>
</organism>
<dbReference type="Gene3D" id="3.40.1260.10">
    <property type="entry name" value="DsrEFH-like"/>
    <property type="match status" value="1"/>
</dbReference>
<dbReference type="Proteomes" id="UP001155586">
    <property type="component" value="Unassembled WGS sequence"/>
</dbReference>
<dbReference type="Pfam" id="PF04077">
    <property type="entry name" value="DsrH"/>
    <property type="match status" value="1"/>
</dbReference>
<dbReference type="EMBL" id="JAKRRX010000091">
    <property type="protein sequence ID" value="MCW8335087.1"/>
    <property type="molecule type" value="Genomic_DNA"/>
</dbReference>
<dbReference type="GO" id="GO:1990228">
    <property type="term" value="C:sulfurtransferase complex"/>
    <property type="evidence" value="ECO:0007669"/>
    <property type="project" value="TreeGrafter"/>
</dbReference>
<dbReference type="AlphaFoldDB" id="A0A9X3CFV7"/>
<keyword evidence="2" id="KW-1185">Reference proteome</keyword>
<comment type="caution">
    <text evidence="1">The sequence shown here is derived from an EMBL/GenBank/DDBJ whole genome shotgun (WGS) entry which is preliminary data.</text>
</comment>
<dbReference type="RefSeq" id="WP_252028439.1">
    <property type="nucleotide sequence ID" value="NZ_JAKRRX010000091.1"/>
</dbReference>
<evidence type="ECO:0000313" key="1">
    <source>
        <dbReference type="EMBL" id="MCW8335087.1"/>
    </source>
</evidence>
<reference evidence="1" key="1">
    <citation type="submission" date="2022-02" db="EMBL/GenBank/DDBJ databases">
        <title>Vibrio sp. nov., a new bacterium isolated from Bohai sea, China.</title>
        <authorList>
            <person name="Yuan Y."/>
        </authorList>
    </citation>
    <scope>NUCLEOTIDE SEQUENCE</scope>
    <source>
        <strain evidence="1">DBSS07</strain>
    </source>
</reference>
<evidence type="ECO:0000313" key="2">
    <source>
        <dbReference type="Proteomes" id="UP001155586"/>
    </source>
</evidence>
<gene>
    <name evidence="1" type="primary">tusB</name>
    <name evidence="1" type="ORF">MD483_14805</name>
</gene>
<protein>
    <submittedName>
        <fullName evidence="1">Sulfurtransferase complex subunit TusB</fullName>
    </submittedName>
</protein>
<dbReference type="PANTHER" id="PTHR37526">
    <property type="entry name" value="PROTEIN TUSB"/>
    <property type="match status" value="1"/>
</dbReference>
<proteinExistence type="predicted"/>
<sequence>MLHIIKSISALDDMLALYAAEDDVLLVEDAVYVVNPQHQAFNRVKGLSLFALQSDLEARGIANRVSPSVSVVSYAGFVDLTAKQHNSLTWD</sequence>
<dbReference type="SUPFAM" id="SSF75169">
    <property type="entry name" value="DsrEFH-like"/>
    <property type="match status" value="1"/>
</dbReference>
<dbReference type="NCBIfam" id="TIGR03011">
    <property type="entry name" value="sulf_tusB_dsrH"/>
    <property type="match status" value="1"/>
</dbReference>
<name>A0A9X3CFV7_9VIBR</name>